<evidence type="ECO:0000313" key="2">
    <source>
        <dbReference type="Proteomes" id="UP001321473"/>
    </source>
</evidence>
<protein>
    <submittedName>
        <fullName evidence="1">Uncharacterized protein</fullName>
    </submittedName>
</protein>
<organism evidence="1 2">
    <name type="scientific">Amblyomma americanum</name>
    <name type="common">Lone star tick</name>
    <dbReference type="NCBI Taxonomy" id="6943"/>
    <lineage>
        <taxon>Eukaryota</taxon>
        <taxon>Metazoa</taxon>
        <taxon>Ecdysozoa</taxon>
        <taxon>Arthropoda</taxon>
        <taxon>Chelicerata</taxon>
        <taxon>Arachnida</taxon>
        <taxon>Acari</taxon>
        <taxon>Parasitiformes</taxon>
        <taxon>Ixodida</taxon>
        <taxon>Ixodoidea</taxon>
        <taxon>Ixodidae</taxon>
        <taxon>Amblyomminae</taxon>
        <taxon>Amblyomma</taxon>
    </lineage>
</organism>
<proteinExistence type="predicted"/>
<dbReference type="EMBL" id="JARKHS020014310">
    <property type="protein sequence ID" value="KAK8775257.1"/>
    <property type="molecule type" value="Genomic_DNA"/>
</dbReference>
<dbReference type="Proteomes" id="UP001321473">
    <property type="component" value="Unassembled WGS sequence"/>
</dbReference>
<evidence type="ECO:0000313" key="1">
    <source>
        <dbReference type="EMBL" id="KAK8775257.1"/>
    </source>
</evidence>
<accession>A0AAQ4EKJ8</accession>
<keyword evidence="2" id="KW-1185">Reference proteome</keyword>
<reference evidence="1 2" key="1">
    <citation type="journal article" date="2023" name="Arcadia Sci">
        <title>De novo assembly of a long-read Amblyomma americanum tick genome.</title>
        <authorList>
            <person name="Chou S."/>
            <person name="Poskanzer K.E."/>
            <person name="Rollins M."/>
            <person name="Thuy-Boun P.S."/>
        </authorList>
    </citation>
    <scope>NUCLEOTIDE SEQUENCE [LARGE SCALE GENOMIC DNA]</scope>
    <source>
        <strain evidence="1">F_SG_1</strain>
        <tissue evidence="1">Salivary glands</tissue>
    </source>
</reference>
<gene>
    <name evidence="1" type="ORF">V5799_031398</name>
</gene>
<comment type="caution">
    <text evidence="1">The sequence shown here is derived from an EMBL/GenBank/DDBJ whole genome shotgun (WGS) entry which is preliminary data.</text>
</comment>
<sequence>MFAPRYSRHSRTSWPSQILTTTQFSSAFPQEELTLTPQTIQSPMSGSFHQLGRRCHFTQRLVIYLELLRLQHLKVCIVPPCVIEQLPPV</sequence>
<dbReference type="AlphaFoldDB" id="A0AAQ4EKJ8"/>
<name>A0AAQ4EKJ8_AMBAM</name>